<dbReference type="EMBL" id="CP014224">
    <property type="protein sequence ID" value="ANW94946.1"/>
    <property type="molecule type" value="Genomic_DNA"/>
</dbReference>
<feature type="domain" description="Scaffold protein Nfu/NifU N-terminal" evidence="2">
    <location>
        <begin position="6"/>
        <end position="92"/>
    </location>
</feature>
<proteinExistence type="inferred from homology"/>
<organism evidence="3 4">
    <name type="scientific">Wenyingzhuangia fucanilytica</name>
    <dbReference type="NCBI Taxonomy" id="1790137"/>
    <lineage>
        <taxon>Bacteria</taxon>
        <taxon>Pseudomonadati</taxon>
        <taxon>Bacteroidota</taxon>
        <taxon>Flavobacteriia</taxon>
        <taxon>Flavobacteriales</taxon>
        <taxon>Flavobacteriaceae</taxon>
        <taxon>Wenyingzhuangia</taxon>
    </lineage>
</organism>
<dbReference type="Proteomes" id="UP000092967">
    <property type="component" value="Chromosome"/>
</dbReference>
<dbReference type="InterPro" id="IPR036498">
    <property type="entry name" value="Nfu/NifU_N_sf"/>
</dbReference>
<dbReference type="Gene3D" id="3.30.1370.70">
    <property type="entry name" value="Scaffold protein Nfu/NifU, N-terminal domain"/>
    <property type="match status" value="2"/>
</dbReference>
<dbReference type="InterPro" id="IPR034904">
    <property type="entry name" value="FSCA_dom_sf"/>
</dbReference>
<dbReference type="GO" id="GO:0051536">
    <property type="term" value="F:iron-sulfur cluster binding"/>
    <property type="evidence" value="ECO:0007669"/>
    <property type="project" value="InterPro"/>
</dbReference>
<dbReference type="AlphaFoldDB" id="A0A1B1Y2E4"/>
<dbReference type="PANTHER" id="PTHR11178">
    <property type="entry name" value="IRON-SULFUR CLUSTER SCAFFOLD PROTEIN NFU-RELATED"/>
    <property type="match status" value="1"/>
</dbReference>
<dbReference type="InterPro" id="IPR014824">
    <property type="entry name" value="Nfu/NifU_N"/>
</dbReference>
<dbReference type="PANTHER" id="PTHR11178:SF1">
    <property type="entry name" value="NFU1 IRON-SULFUR CLUSTER SCAFFOLD HOMOLOG, MITOCHONDRIAL"/>
    <property type="match status" value="1"/>
</dbReference>
<evidence type="ECO:0000256" key="1">
    <source>
        <dbReference type="ARBA" id="ARBA00006420"/>
    </source>
</evidence>
<reference evidence="3 4" key="1">
    <citation type="submission" date="2016-02" db="EMBL/GenBank/DDBJ databases">
        <authorList>
            <person name="Wen L."/>
            <person name="He K."/>
            <person name="Yang H."/>
        </authorList>
    </citation>
    <scope>NUCLEOTIDE SEQUENCE [LARGE SCALE GENOMIC DNA]</scope>
    <source>
        <strain evidence="3 4">CZ1127</strain>
    </source>
</reference>
<comment type="similarity">
    <text evidence="1">Belongs to the NifU family.</text>
</comment>
<name>A0A1B1Y2E4_9FLAO</name>
<evidence type="ECO:0000313" key="4">
    <source>
        <dbReference type="Proteomes" id="UP000092967"/>
    </source>
</evidence>
<accession>A0A1B1Y2E4</accession>
<keyword evidence="4" id="KW-1185">Reference proteome</keyword>
<dbReference type="OrthoDB" id="9796965at2"/>
<dbReference type="KEGG" id="wfu:AXE80_00940"/>
<dbReference type="Pfam" id="PF08712">
    <property type="entry name" value="Nfu_N"/>
    <property type="match status" value="2"/>
</dbReference>
<sequence length="297" mass="33267">MNTHRISIEGTNNPSIVKFVSTEQVTKGGSYQFNNIDEAKESPISQQLFKLPFVSKVFISANFIAIEKYDIVEWSDIQNDIRELIEIYLNDGNTVVTDKAETRKVAIEVYAESTPNPMVMKFGCNKMLTPDDHEYKSAEETQNSPLAQVLFEFPFVKEVYISENYVSITKNELIEWGEINSQLRSFLKDYIQSGKTIIDSSIEKPKVEIPTTPIQDLEGVPLEIANILEEYVKPAVANDGGNIVFQSYDEATQDVYVILQGACSGCPSSTITLKNGIETMLKQMLPNKVNNVIAVNG</sequence>
<dbReference type="GO" id="GO:0016226">
    <property type="term" value="P:iron-sulfur cluster assembly"/>
    <property type="evidence" value="ECO:0007669"/>
    <property type="project" value="InterPro"/>
</dbReference>
<feature type="domain" description="Scaffold protein Nfu/NifU N-terminal" evidence="2">
    <location>
        <begin position="109"/>
        <end position="194"/>
    </location>
</feature>
<dbReference type="STRING" id="1790137.AXE80_00940"/>
<evidence type="ECO:0000259" key="2">
    <source>
        <dbReference type="SMART" id="SM00932"/>
    </source>
</evidence>
<gene>
    <name evidence="3" type="ORF">AXE80_00940</name>
</gene>
<dbReference type="Gene3D" id="3.30.300.130">
    <property type="entry name" value="Fe-S cluster assembly (FSCA)"/>
    <property type="match status" value="1"/>
</dbReference>
<dbReference type="SMART" id="SM00932">
    <property type="entry name" value="Nfu_N"/>
    <property type="match status" value="2"/>
</dbReference>
<evidence type="ECO:0000313" key="3">
    <source>
        <dbReference type="EMBL" id="ANW94946.1"/>
    </source>
</evidence>
<dbReference type="GO" id="GO:0005506">
    <property type="term" value="F:iron ion binding"/>
    <property type="evidence" value="ECO:0007669"/>
    <property type="project" value="InterPro"/>
</dbReference>
<dbReference type="SUPFAM" id="SSF117916">
    <property type="entry name" value="Fe-S cluster assembly (FSCA) domain-like"/>
    <property type="match status" value="1"/>
</dbReference>
<dbReference type="RefSeq" id="WP_068824050.1">
    <property type="nucleotide sequence ID" value="NZ_CP014224.1"/>
</dbReference>
<dbReference type="InterPro" id="IPR001075">
    <property type="entry name" value="NIF_FeS_clus_asmbl_NifU_C"/>
</dbReference>
<dbReference type="Pfam" id="PF01106">
    <property type="entry name" value="NifU"/>
    <property type="match status" value="1"/>
</dbReference>
<dbReference type="SUPFAM" id="SSF110836">
    <property type="entry name" value="Hypothetical protein SAV1430"/>
    <property type="match status" value="2"/>
</dbReference>
<protein>
    <recommendedName>
        <fullName evidence="2">Scaffold protein Nfu/NifU N-terminal domain-containing protein</fullName>
    </recommendedName>
</protein>